<comment type="caution">
    <text evidence="2">The sequence shown here is derived from an EMBL/GenBank/DDBJ whole genome shotgun (WGS) entry which is preliminary data.</text>
</comment>
<keyword evidence="3" id="KW-1185">Reference proteome</keyword>
<name>A0A1Y1U7Y7_9TREE</name>
<reference evidence="2 3" key="1">
    <citation type="submission" date="2017-03" db="EMBL/GenBank/DDBJ databases">
        <title>Widespread Adenine N6-methylation of Active Genes in Fungi.</title>
        <authorList>
            <consortium name="DOE Joint Genome Institute"/>
            <person name="Mondo S.J."/>
            <person name="Dannebaum R.O."/>
            <person name="Kuo R.C."/>
            <person name="Louie K.B."/>
            <person name="Bewick A.J."/>
            <person name="Labutti K."/>
            <person name="Haridas S."/>
            <person name="Kuo A."/>
            <person name="Salamov A."/>
            <person name="Ahrendt S.R."/>
            <person name="Lau R."/>
            <person name="Bowen B.P."/>
            <person name="Lipzen A."/>
            <person name="Sullivan W."/>
            <person name="Andreopoulos W.B."/>
            <person name="Clum A."/>
            <person name="Lindquist E."/>
            <person name="Daum C."/>
            <person name="Northen T.R."/>
            <person name="Ramamoorthy G."/>
            <person name="Schmitz R.J."/>
            <person name="Gryganskyi A."/>
            <person name="Culley D."/>
            <person name="Magnuson J."/>
            <person name="James T.Y."/>
            <person name="O'Malley M.A."/>
            <person name="Stajich J.E."/>
            <person name="Spatafora J.W."/>
            <person name="Visel A."/>
            <person name="Grigoriev I.V."/>
        </authorList>
    </citation>
    <scope>NUCLEOTIDE SEQUENCE [LARGE SCALE GENOMIC DNA]</scope>
    <source>
        <strain evidence="2 3">NRRL Y-17943</strain>
    </source>
</reference>
<feature type="region of interest" description="Disordered" evidence="1">
    <location>
        <begin position="515"/>
        <end position="577"/>
    </location>
</feature>
<dbReference type="AlphaFoldDB" id="A0A1Y1U7Y7"/>
<dbReference type="InParanoid" id="A0A1Y1U7Y7"/>
<evidence type="ECO:0000256" key="1">
    <source>
        <dbReference type="SAM" id="MobiDB-lite"/>
    </source>
</evidence>
<protein>
    <submittedName>
        <fullName evidence="2">Uncharacterized protein</fullName>
    </submittedName>
</protein>
<feature type="compositionally biased region" description="Basic residues" evidence="1">
    <location>
        <begin position="515"/>
        <end position="528"/>
    </location>
</feature>
<feature type="region of interest" description="Disordered" evidence="1">
    <location>
        <begin position="252"/>
        <end position="287"/>
    </location>
</feature>
<gene>
    <name evidence="2" type="ORF">BD324DRAFT_167060</name>
</gene>
<evidence type="ECO:0000313" key="3">
    <source>
        <dbReference type="Proteomes" id="UP000193218"/>
    </source>
</evidence>
<feature type="compositionally biased region" description="Polar residues" evidence="1">
    <location>
        <begin position="198"/>
        <end position="216"/>
    </location>
</feature>
<dbReference type="RefSeq" id="XP_021868427.1">
    <property type="nucleotide sequence ID" value="XM_022012074.1"/>
</dbReference>
<dbReference type="GeneID" id="33553882"/>
<evidence type="ECO:0000313" key="2">
    <source>
        <dbReference type="EMBL" id="ORX34149.1"/>
    </source>
</evidence>
<dbReference type="EMBL" id="NBSH01000015">
    <property type="protein sequence ID" value="ORX34149.1"/>
    <property type="molecule type" value="Genomic_DNA"/>
</dbReference>
<feature type="compositionally biased region" description="Polar residues" evidence="1">
    <location>
        <begin position="561"/>
        <end position="573"/>
    </location>
</feature>
<feature type="compositionally biased region" description="Basic and acidic residues" evidence="1">
    <location>
        <begin position="292"/>
        <end position="304"/>
    </location>
</feature>
<accession>A0A1Y1U7Y7</accession>
<feature type="region of interest" description="Disordered" evidence="1">
    <location>
        <begin position="292"/>
        <end position="311"/>
    </location>
</feature>
<dbReference type="Proteomes" id="UP000193218">
    <property type="component" value="Unassembled WGS sequence"/>
</dbReference>
<feature type="region of interest" description="Disordered" evidence="1">
    <location>
        <begin position="198"/>
        <end position="223"/>
    </location>
</feature>
<organism evidence="2 3">
    <name type="scientific">Kockovaella imperatae</name>
    <dbReference type="NCBI Taxonomy" id="4999"/>
    <lineage>
        <taxon>Eukaryota</taxon>
        <taxon>Fungi</taxon>
        <taxon>Dikarya</taxon>
        <taxon>Basidiomycota</taxon>
        <taxon>Agaricomycotina</taxon>
        <taxon>Tremellomycetes</taxon>
        <taxon>Tremellales</taxon>
        <taxon>Cuniculitremaceae</taxon>
        <taxon>Kockovaella</taxon>
    </lineage>
</organism>
<feature type="region of interest" description="Disordered" evidence="1">
    <location>
        <begin position="390"/>
        <end position="417"/>
    </location>
</feature>
<proteinExistence type="predicted"/>
<sequence length="594" mass="66298">MSTHSTFSLLKYTYLQEGPIAIITPQKTLKWSNTQGPSLTLTLELSQDGKSLRIRVDDNGDARLLGSVNQLSAQALTSNKAQQKIVQNGTNLLVRFPIDKTRDGMNQLGERFQIRLASLTDISQILSVSQKFFHITSRGNGNSESQSLTPKSQSESMVFTQAIPLSHLRGPQVLRPASRASGIELPMADSYPAAAETSTKVTKVDGESSNTGTIQGSKRKNAEDDFTEALKRQLLRNYLPPSGNAKISRLDRAVQAHQDAASSNEEQLEGSYRSPPEDIATQHEDRITNESRTAGIRESDHSSHSPDQPTQASLIDLLDPIESPGGSSGVTDMANNRKIHESNPCTDKDLIDLDCPWNSLRDLDYVWKPLQVDILSTSTLHADPMTTTGAVEQTTRTSPVYSYPNRPPIDPYTQRRLPDFNHASHTTLTREDVRSELRKYMMEEDFRKDVKLLAHLIREETKTCLEEHYRHASSSWWRSSPVYDEPCHPVTNDLNISAFTAAQPNRHLYAECHGSHQHLRAPRPPHRQRSPDQCLAGKAHQMDSLAPHDRETRSGAEPDYTQASTTIPASTPVQEDYSVTDDEFEALMATTWKD</sequence>
<feature type="compositionally biased region" description="Polar residues" evidence="1">
    <location>
        <begin position="390"/>
        <end position="400"/>
    </location>
</feature>
<feature type="compositionally biased region" description="Basic and acidic residues" evidence="1">
    <location>
        <begin position="546"/>
        <end position="556"/>
    </location>
</feature>